<keyword evidence="3" id="KW-1185">Reference proteome</keyword>
<proteinExistence type="predicted"/>
<evidence type="ECO:0000313" key="2">
    <source>
        <dbReference type="EMBL" id="ABI89771.1"/>
    </source>
</evidence>
<evidence type="ECO:0000256" key="1">
    <source>
        <dbReference type="SAM" id="Phobius"/>
    </source>
</evidence>
<feature type="transmembrane region" description="Helical" evidence="1">
    <location>
        <begin position="42"/>
        <end position="64"/>
    </location>
</feature>
<reference evidence="2" key="1">
    <citation type="submission" date="2006-08" db="EMBL/GenBank/DDBJ databases">
        <title>Complete sequence of Chromosome 2 of Burkholderia cepacia AMMD.</title>
        <authorList>
            <consortium name="US DOE Joint Genome Institute"/>
            <person name="Copeland A."/>
            <person name="Lucas S."/>
            <person name="Lapidus A."/>
            <person name="Barry K."/>
            <person name="Detter J.C."/>
            <person name="Glavina del Rio T."/>
            <person name="Hammon N."/>
            <person name="Israni S."/>
            <person name="Pitluck S."/>
            <person name="Bruce D."/>
            <person name="Chain P."/>
            <person name="Malfatti S."/>
            <person name="Shin M."/>
            <person name="Vergez L."/>
            <person name="Schmutz J."/>
            <person name="Larimer F."/>
            <person name="Land M."/>
            <person name="Hauser L."/>
            <person name="Kyrpides N."/>
            <person name="Kim E."/>
            <person name="Parke J."/>
            <person name="Coenye T."/>
            <person name="Konstantinidis K."/>
            <person name="Ramette A."/>
            <person name="Tiedje J."/>
            <person name="Richardson P."/>
        </authorList>
    </citation>
    <scope>NUCLEOTIDE SEQUENCE</scope>
    <source>
        <strain evidence="2">AMMD</strain>
    </source>
</reference>
<organism evidence="2 3">
    <name type="scientific">Burkholderia ambifaria (strain ATCC BAA-244 / DSM 16087 / CCUG 44356 / LMG 19182 / AMMD)</name>
    <name type="common">Burkholderia cepacia (strain AMMD)</name>
    <dbReference type="NCBI Taxonomy" id="339670"/>
    <lineage>
        <taxon>Bacteria</taxon>
        <taxon>Pseudomonadati</taxon>
        <taxon>Pseudomonadota</taxon>
        <taxon>Betaproteobacteria</taxon>
        <taxon>Burkholderiales</taxon>
        <taxon>Burkholderiaceae</taxon>
        <taxon>Burkholderia</taxon>
        <taxon>Burkholderia cepacia complex</taxon>
    </lineage>
</organism>
<dbReference type="KEGG" id="bam:Bamb_4218"/>
<dbReference type="AlphaFoldDB" id="Q0B7V2"/>
<keyword evidence="1" id="KW-0472">Membrane</keyword>
<keyword evidence="1" id="KW-0812">Transmembrane</keyword>
<accession>Q0B7V2</accession>
<evidence type="ECO:0000313" key="3">
    <source>
        <dbReference type="Proteomes" id="UP000000662"/>
    </source>
</evidence>
<protein>
    <submittedName>
        <fullName evidence="2">Uncharacterized protein</fullName>
    </submittedName>
</protein>
<dbReference type="EMBL" id="CP000441">
    <property type="protein sequence ID" value="ABI89771.1"/>
    <property type="molecule type" value="Genomic_DNA"/>
</dbReference>
<gene>
    <name evidence="2" type="ordered locus">Bamb_4218</name>
</gene>
<name>Q0B7V2_BURCM</name>
<dbReference type="Proteomes" id="UP000000662">
    <property type="component" value="Chromosome 2"/>
</dbReference>
<sequence>MGDGRCLTRIVYRGRNAGLRVFAAMWSYFSANKPRAPHLTPFFFLLRLTFTHELLLIYFFVIWLDRQWDGGPRSRAAADGTGQQG</sequence>
<keyword evidence="1" id="KW-1133">Transmembrane helix</keyword>